<feature type="domain" description="ABC transporter" evidence="4">
    <location>
        <begin position="5"/>
        <end position="229"/>
    </location>
</feature>
<dbReference type="Gene3D" id="3.40.50.300">
    <property type="entry name" value="P-loop containing nucleotide triphosphate hydrolases"/>
    <property type="match status" value="1"/>
</dbReference>
<dbReference type="STRING" id="189425.PGRAT_19530"/>
<dbReference type="InterPro" id="IPR027417">
    <property type="entry name" value="P-loop_NTPase"/>
</dbReference>
<dbReference type="KEGG" id="pgm:PGRAT_19530"/>
<dbReference type="SMART" id="SM00382">
    <property type="entry name" value="AAA"/>
    <property type="match status" value="1"/>
</dbReference>
<dbReference type="InterPro" id="IPR003593">
    <property type="entry name" value="AAA+_ATPase"/>
</dbReference>
<dbReference type="EMBL" id="CP009287">
    <property type="protein sequence ID" value="AIQ69572.1"/>
    <property type="molecule type" value="Genomic_DNA"/>
</dbReference>
<keyword evidence="1" id="KW-0813">Transport</keyword>
<dbReference type="AlphaFoldDB" id="A0A089M8J9"/>
<evidence type="ECO:0000256" key="3">
    <source>
        <dbReference type="ARBA" id="ARBA00022840"/>
    </source>
</evidence>
<gene>
    <name evidence="5" type="ORF">PGRAT_19530</name>
</gene>
<keyword evidence="2" id="KW-0547">Nucleotide-binding</keyword>
<dbReference type="OrthoDB" id="9804819at2"/>
<dbReference type="HOGENOM" id="CLU_000604_1_2_9"/>
<evidence type="ECO:0000259" key="4">
    <source>
        <dbReference type="PROSITE" id="PS50893"/>
    </source>
</evidence>
<accession>A0A089M8J9</accession>
<evidence type="ECO:0000256" key="1">
    <source>
        <dbReference type="ARBA" id="ARBA00022448"/>
    </source>
</evidence>
<reference evidence="5 6" key="1">
    <citation type="submission" date="2014-08" db="EMBL/GenBank/DDBJ databases">
        <title>Comparative genomics of the Paenibacillus odorifer group.</title>
        <authorList>
            <person name="den Bakker H.C."/>
            <person name="Tsai Y.-C."/>
            <person name="Martin N."/>
            <person name="Korlach J."/>
            <person name="Wiedmann M."/>
        </authorList>
    </citation>
    <scope>NUCLEOTIDE SEQUENCE [LARGE SCALE GENOMIC DNA]</scope>
    <source>
        <strain evidence="5 6">DSM 15220</strain>
    </source>
</reference>
<keyword evidence="3 5" id="KW-0067">ATP-binding</keyword>
<name>A0A089M8J9_9BACL</name>
<evidence type="ECO:0000256" key="2">
    <source>
        <dbReference type="ARBA" id="ARBA00022741"/>
    </source>
</evidence>
<dbReference type="CDD" id="cd03230">
    <property type="entry name" value="ABC_DR_subfamily_A"/>
    <property type="match status" value="1"/>
</dbReference>
<proteinExistence type="predicted"/>
<organism evidence="5 6">
    <name type="scientific">Paenibacillus graminis</name>
    <dbReference type="NCBI Taxonomy" id="189425"/>
    <lineage>
        <taxon>Bacteria</taxon>
        <taxon>Bacillati</taxon>
        <taxon>Bacillota</taxon>
        <taxon>Bacilli</taxon>
        <taxon>Bacillales</taxon>
        <taxon>Paenibacillaceae</taxon>
        <taxon>Paenibacillus</taxon>
    </lineage>
</organism>
<dbReference type="GO" id="GO:0005524">
    <property type="term" value="F:ATP binding"/>
    <property type="evidence" value="ECO:0007669"/>
    <property type="project" value="UniProtKB-KW"/>
</dbReference>
<dbReference type="PANTHER" id="PTHR42939:SF1">
    <property type="entry name" value="ABC TRANSPORTER ATP-BINDING PROTEIN ALBC-RELATED"/>
    <property type="match status" value="1"/>
</dbReference>
<dbReference type="Proteomes" id="UP000029500">
    <property type="component" value="Chromosome"/>
</dbReference>
<dbReference type="PROSITE" id="PS50893">
    <property type="entry name" value="ABC_TRANSPORTER_2"/>
    <property type="match status" value="1"/>
</dbReference>
<dbReference type="PANTHER" id="PTHR42939">
    <property type="entry name" value="ABC TRANSPORTER ATP-BINDING PROTEIN ALBC-RELATED"/>
    <property type="match status" value="1"/>
</dbReference>
<dbReference type="GO" id="GO:0016887">
    <property type="term" value="F:ATP hydrolysis activity"/>
    <property type="evidence" value="ECO:0007669"/>
    <property type="project" value="InterPro"/>
</dbReference>
<dbReference type="Pfam" id="PF00005">
    <property type="entry name" value="ABC_tran"/>
    <property type="match status" value="1"/>
</dbReference>
<sequence>MSVILECSGLNKSYGKKEAVRHLNMTLEENTIYGLLGPNGAGKTTLLNMLTGGIFPDSGRIEASGSRLDQGGMPPETCYIREKNLYWRGARVKEILQFASAFHPHWDWSFTEELLNTFKLDPSTKIRQLSRGMESLVGNIIGLASRARLTIYDEPMLGLDVLIREKFYRILVEDYANYPRTIVLSTHLIDEIAKVVERVYIMDAGTILLHDDVDHIRSYSHVLTGSSEAVQQFTSDKQVIYNETYGKGTLSAIYGALGDKDRTQANKLGLTIEGLTLQKFFSYLVEGGRRIE</sequence>
<evidence type="ECO:0000313" key="5">
    <source>
        <dbReference type="EMBL" id="AIQ69572.1"/>
    </source>
</evidence>
<protein>
    <submittedName>
        <fullName evidence="5">ABC transporter ATP-binding protein</fullName>
    </submittedName>
</protein>
<dbReference type="InterPro" id="IPR003439">
    <property type="entry name" value="ABC_transporter-like_ATP-bd"/>
</dbReference>
<dbReference type="InterPro" id="IPR051782">
    <property type="entry name" value="ABC_Transporter_VariousFunc"/>
</dbReference>
<dbReference type="RefSeq" id="WP_025707859.1">
    <property type="nucleotide sequence ID" value="NZ_CP009287.1"/>
</dbReference>
<dbReference type="eggNOG" id="COG1131">
    <property type="taxonomic scope" value="Bacteria"/>
</dbReference>
<keyword evidence="6" id="KW-1185">Reference proteome</keyword>
<dbReference type="SUPFAM" id="SSF52540">
    <property type="entry name" value="P-loop containing nucleoside triphosphate hydrolases"/>
    <property type="match status" value="1"/>
</dbReference>
<evidence type="ECO:0000313" key="6">
    <source>
        <dbReference type="Proteomes" id="UP000029500"/>
    </source>
</evidence>